<dbReference type="EMBL" id="WNDP01000322">
    <property type="protein sequence ID" value="KAF1010407.1"/>
    <property type="molecule type" value="Genomic_DNA"/>
</dbReference>
<dbReference type="SUPFAM" id="SSF56645">
    <property type="entry name" value="Acyl-CoA dehydrogenase NM domain-like"/>
    <property type="match status" value="1"/>
</dbReference>
<dbReference type="InterPro" id="IPR009100">
    <property type="entry name" value="AcylCoA_DH/oxidase_NM_dom_sf"/>
</dbReference>
<dbReference type="GO" id="GO:0050660">
    <property type="term" value="F:flavin adenine dinucleotide binding"/>
    <property type="evidence" value="ECO:0007669"/>
    <property type="project" value="InterPro"/>
</dbReference>
<dbReference type="InterPro" id="IPR037069">
    <property type="entry name" value="AcylCoA_DH/ox_N_sf"/>
</dbReference>
<dbReference type="GO" id="GO:0016627">
    <property type="term" value="F:oxidoreductase activity, acting on the CH-CH group of donors"/>
    <property type="evidence" value="ECO:0007669"/>
    <property type="project" value="InterPro"/>
</dbReference>
<proteinExistence type="predicted"/>
<comment type="caution">
    <text evidence="1">The sequence shown here is derived from an EMBL/GenBank/DDBJ whole genome shotgun (WGS) entry which is preliminary data.</text>
</comment>
<evidence type="ECO:0000313" key="1">
    <source>
        <dbReference type="EMBL" id="KAF1010407.1"/>
    </source>
</evidence>
<reference evidence="2" key="1">
    <citation type="journal article" date="2020" name="MBio">
        <title>Horizontal gene transfer to a defensive symbiont with a reduced genome amongst a multipartite beetle microbiome.</title>
        <authorList>
            <person name="Waterworth S.C."/>
            <person name="Florez L.V."/>
            <person name="Rees E.R."/>
            <person name="Hertweck C."/>
            <person name="Kaltenpoth M."/>
            <person name="Kwan J.C."/>
        </authorList>
    </citation>
    <scope>NUCLEOTIDE SEQUENCE [LARGE SCALE GENOMIC DNA]</scope>
</reference>
<gene>
    <name evidence="1" type="ORF">GAK29_05061</name>
</gene>
<sequence>MSEQDIQTNINDDLLTEANYEKVAAKYRLIFEKIAEGTLAREQQRALPYEQINWLKQVGFGALRVPVKFGGDGVSLPQLFQLLIDRACQSRF</sequence>
<accession>A0A833P8M5</accession>
<evidence type="ECO:0000313" key="2">
    <source>
        <dbReference type="Proteomes" id="UP000490535"/>
    </source>
</evidence>
<name>A0A833P8M5_ACIBZ</name>
<protein>
    <submittedName>
        <fullName evidence="1">Uncharacterized protein</fullName>
    </submittedName>
</protein>
<dbReference type="Proteomes" id="UP000490535">
    <property type="component" value="Unassembled WGS sequence"/>
</dbReference>
<dbReference type="Gene3D" id="1.10.540.10">
    <property type="entry name" value="Acyl-CoA dehydrogenase/oxidase, N-terminal domain"/>
    <property type="match status" value="1"/>
</dbReference>
<organism evidence="1 2">
    <name type="scientific">Acinetobacter bereziniae</name>
    <name type="common">Acinetobacter genomosp. 10</name>
    <dbReference type="NCBI Taxonomy" id="106648"/>
    <lineage>
        <taxon>Bacteria</taxon>
        <taxon>Pseudomonadati</taxon>
        <taxon>Pseudomonadota</taxon>
        <taxon>Gammaproteobacteria</taxon>
        <taxon>Moraxellales</taxon>
        <taxon>Moraxellaceae</taxon>
        <taxon>Acinetobacter</taxon>
    </lineage>
</organism>
<dbReference type="AlphaFoldDB" id="A0A833P8M5"/>